<evidence type="ECO:0000256" key="2">
    <source>
        <dbReference type="ARBA" id="ARBA00022729"/>
    </source>
</evidence>
<dbReference type="Gene3D" id="3.20.20.370">
    <property type="entry name" value="Glycoside hydrolase/deacetylase"/>
    <property type="match status" value="1"/>
</dbReference>
<dbReference type="Pfam" id="PF01522">
    <property type="entry name" value="Polysacc_deac_1"/>
    <property type="match status" value="1"/>
</dbReference>
<dbReference type="OrthoDB" id="9814639at2"/>
<dbReference type="RefSeq" id="WP_103920081.1">
    <property type="nucleotide sequence ID" value="NZ_FMSV02000459.1"/>
</dbReference>
<dbReference type="GO" id="GO:0005576">
    <property type="term" value="C:extracellular region"/>
    <property type="evidence" value="ECO:0007669"/>
    <property type="project" value="UniProtKB-SubCell"/>
</dbReference>
<dbReference type="GO" id="GO:0016810">
    <property type="term" value="F:hydrolase activity, acting on carbon-nitrogen (but not peptide) bonds"/>
    <property type="evidence" value="ECO:0007669"/>
    <property type="project" value="InterPro"/>
</dbReference>
<evidence type="ECO:0000259" key="3">
    <source>
        <dbReference type="PROSITE" id="PS51677"/>
    </source>
</evidence>
<dbReference type="InterPro" id="IPR051398">
    <property type="entry name" value="Polysacch_Deacetylase"/>
</dbReference>
<dbReference type="InterPro" id="IPR002509">
    <property type="entry name" value="NODB_dom"/>
</dbReference>
<organism evidence="4 5">
    <name type="scientific">Candidatus Venteria ishoeyi</name>
    <dbReference type="NCBI Taxonomy" id="1899563"/>
    <lineage>
        <taxon>Bacteria</taxon>
        <taxon>Pseudomonadati</taxon>
        <taxon>Pseudomonadota</taxon>
        <taxon>Gammaproteobacteria</taxon>
        <taxon>Thiotrichales</taxon>
        <taxon>Thiotrichaceae</taxon>
        <taxon>Venteria</taxon>
    </lineage>
</organism>
<dbReference type="PANTHER" id="PTHR34216">
    <property type="match status" value="1"/>
</dbReference>
<reference evidence="4 5" key="1">
    <citation type="submission" date="2016-10" db="EMBL/GenBank/DDBJ databases">
        <authorList>
            <person name="de Groot N.N."/>
        </authorList>
    </citation>
    <scope>NUCLEOTIDE SEQUENCE [LARGE SCALE GENOMIC DNA]</scope>
    <source>
        <strain evidence="4">MBHS1</strain>
    </source>
</reference>
<dbReference type="SUPFAM" id="SSF88713">
    <property type="entry name" value="Glycoside hydrolase/deacetylase"/>
    <property type="match status" value="1"/>
</dbReference>
<accession>A0A1H6FBA2</accession>
<keyword evidence="5" id="KW-1185">Reference proteome</keyword>
<dbReference type="InterPro" id="IPR011330">
    <property type="entry name" value="Glyco_hydro/deAcase_b/a-brl"/>
</dbReference>
<dbReference type="AlphaFoldDB" id="A0A1H6FBA2"/>
<evidence type="ECO:0000313" key="4">
    <source>
        <dbReference type="EMBL" id="SEH06275.1"/>
    </source>
</evidence>
<dbReference type="EMBL" id="FMSV02000459">
    <property type="protein sequence ID" value="SEH06275.1"/>
    <property type="molecule type" value="Genomic_DNA"/>
</dbReference>
<dbReference type="GO" id="GO:0005975">
    <property type="term" value="P:carbohydrate metabolic process"/>
    <property type="evidence" value="ECO:0007669"/>
    <property type="project" value="InterPro"/>
</dbReference>
<dbReference type="PANTHER" id="PTHR34216:SF3">
    <property type="entry name" value="POLY-BETA-1,6-N-ACETYL-D-GLUCOSAMINE N-DEACETYLASE"/>
    <property type="match status" value="1"/>
</dbReference>
<evidence type="ECO:0000256" key="1">
    <source>
        <dbReference type="ARBA" id="ARBA00004613"/>
    </source>
</evidence>
<sequence length="267" mass="30473">MLANPLLQLWVSLLYFIFVLKLWRGLKKLLGLRTPARCISLCYHEVTQTQQALFKQQMLMLKKLATPVFADAVLPDDGQLYVAVTFDDGFVSLIDHALPILRELEIPCVLFIPSGCLGQTPPWLQDSSHPTAQLPIMTPQQLQSLDRQWVRIASHSVSHADLSALDETALSTELQQSREDLQQLLNTPINLLAFPYGRFNHLVLEIARKVGYQRVYAADPLLHSDDFLWDREDLYPEIQGLTFRLKISGAYDWLPVADAWIRKIKGR</sequence>
<evidence type="ECO:0000313" key="5">
    <source>
        <dbReference type="Proteomes" id="UP000236724"/>
    </source>
</evidence>
<protein>
    <submittedName>
        <fullName evidence="4">Polysaccharide deacetylase</fullName>
    </submittedName>
</protein>
<proteinExistence type="predicted"/>
<gene>
    <name evidence="4" type="ORF">MBHS_02130</name>
</gene>
<name>A0A1H6FBA2_9GAMM</name>
<dbReference type="PROSITE" id="PS51677">
    <property type="entry name" value="NODB"/>
    <property type="match status" value="1"/>
</dbReference>
<comment type="subcellular location">
    <subcellularLocation>
        <location evidence="1">Secreted</location>
    </subcellularLocation>
</comment>
<dbReference type="CDD" id="cd10918">
    <property type="entry name" value="CE4_NodB_like_5s_6s"/>
    <property type="match status" value="1"/>
</dbReference>
<dbReference type="Proteomes" id="UP000236724">
    <property type="component" value="Unassembled WGS sequence"/>
</dbReference>
<keyword evidence="2" id="KW-0732">Signal</keyword>
<feature type="domain" description="NodB homology" evidence="3">
    <location>
        <begin position="80"/>
        <end position="267"/>
    </location>
</feature>